<evidence type="ECO:0000256" key="9">
    <source>
        <dbReference type="ARBA" id="ARBA00023014"/>
    </source>
</evidence>
<name>A0ABU9D4B0_9PROT</name>
<dbReference type="InterPro" id="IPR003739">
    <property type="entry name" value="Lys_aminomutase/Glu_NH3_mut"/>
</dbReference>
<evidence type="ECO:0000256" key="1">
    <source>
        <dbReference type="ARBA" id="ARBA00001933"/>
    </source>
</evidence>
<keyword evidence="7" id="KW-0663">Pyridoxal phosphate</keyword>
<dbReference type="Proteomes" id="UP001446205">
    <property type="component" value="Unassembled WGS sequence"/>
</dbReference>
<keyword evidence="4" id="KW-0004">4Fe-4S</keyword>
<organism evidence="11 12">
    <name type="scientific">Thermithiobacillus plumbiphilus</name>
    <dbReference type="NCBI Taxonomy" id="1729899"/>
    <lineage>
        <taxon>Bacteria</taxon>
        <taxon>Pseudomonadati</taxon>
        <taxon>Pseudomonadota</taxon>
        <taxon>Acidithiobacillia</taxon>
        <taxon>Acidithiobacillales</taxon>
        <taxon>Thermithiobacillaceae</taxon>
        <taxon>Thermithiobacillus</taxon>
    </lineage>
</organism>
<evidence type="ECO:0000256" key="3">
    <source>
        <dbReference type="ARBA" id="ARBA00008703"/>
    </source>
</evidence>
<dbReference type="InterPro" id="IPR013785">
    <property type="entry name" value="Aldolase_TIM"/>
</dbReference>
<reference evidence="11 12" key="1">
    <citation type="submission" date="2024-04" db="EMBL/GenBank/DDBJ databases">
        <authorList>
            <person name="Abashina T."/>
            <person name="Shaikin A."/>
        </authorList>
    </citation>
    <scope>NUCLEOTIDE SEQUENCE [LARGE SCALE GENOMIC DNA]</scope>
    <source>
        <strain evidence="11 12">AAFK</strain>
    </source>
</reference>
<dbReference type="InterPro" id="IPR007197">
    <property type="entry name" value="rSAM"/>
</dbReference>
<keyword evidence="9" id="KW-0411">Iron-sulfur</keyword>
<dbReference type="PANTHER" id="PTHR30538:SF0">
    <property type="entry name" value="L-LYSINE 2,3-AMINOMUTASE AQ_1632-RELATED"/>
    <property type="match status" value="1"/>
</dbReference>
<feature type="domain" description="Radical SAM core" evidence="10">
    <location>
        <begin position="178"/>
        <end position="401"/>
    </location>
</feature>
<dbReference type="InterPro" id="IPR058240">
    <property type="entry name" value="rSAM_sf"/>
</dbReference>
<comment type="similarity">
    <text evidence="3">Belongs to the radical SAM superfamily. KamA family.</text>
</comment>
<keyword evidence="5" id="KW-0949">S-adenosyl-L-methionine</keyword>
<protein>
    <submittedName>
        <fullName evidence="11">KamA family radical SAM protein</fullName>
    </submittedName>
</protein>
<accession>A0ABU9D4B0</accession>
<dbReference type="Gene3D" id="3.20.20.70">
    <property type="entry name" value="Aldolase class I"/>
    <property type="match status" value="1"/>
</dbReference>
<evidence type="ECO:0000256" key="6">
    <source>
        <dbReference type="ARBA" id="ARBA00022723"/>
    </source>
</evidence>
<comment type="caution">
    <text evidence="11">The sequence shown here is derived from an EMBL/GenBank/DDBJ whole genome shotgun (WGS) entry which is preliminary data.</text>
</comment>
<dbReference type="SFLD" id="SFLDG01070">
    <property type="entry name" value="PLP-dependent"/>
    <property type="match status" value="1"/>
</dbReference>
<evidence type="ECO:0000256" key="8">
    <source>
        <dbReference type="ARBA" id="ARBA00023004"/>
    </source>
</evidence>
<evidence type="ECO:0000256" key="4">
    <source>
        <dbReference type="ARBA" id="ARBA00022485"/>
    </source>
</evidence>
<comment type="cofactor">
    <cofactor evidence="1">
        <name>pyridoxal 5'-phosphate</name>
        <dbReference type="ChEBI" id="CHEBI:597326"/>
    </cofactor>
</comment>
<evidence type="ECO:0000256" key="5">
    <source>
        <dbReference type="ARBA" id="ARBA00022691"/>
    </source>
</evidence>
<keyword evidence="8" id="KW-0408">Iron</keyword>
<evidence type="ECO:0000256" key="2">
    <source>
        <dbReference type="ARBA" id="ARBA00001966"/>
    </source>
</evidence>
<sequence length="491" mass="55638">MSSLEALKRIDFVHDEPVNELSQEICDIPELQHLSQVEIPSPLKDPVSDDALAHRDFDASSFWQVIPAFAKVSREEFLDHRFQVKNSAKSIEQLKTLIAPLVSPEFLQDVENGLERAPMNLRFSPYLLSLVDWKNPYDDPIRIQFIPVASRLLPDHPKLSFDSLHEQDDAPVPNLVHRYYDKALFLPLDVCPVYCRFCTRSYSIGPEAAHGKLASFRASPKEWQQAFAYLASRPEIEDVVISGGDTYNLSASRIRLIGETLLAIPHIRRLRFASKGPAVMPMKILTDTDWSQALIDIVDMGRQRGKEVALHTHFNSVNEITDITREAMEHLFKNGVTVRNQSVLIRGVNDDPEAMVNLVRQLSYMNVQPYYVYQHDMVKGVEEMRTRVSTSLEIERAVRGSTAGFNTPTFVTDVPGGGGKRDVHSYDYYDEITGVSVYRSPAVDEEKVYLYFDPIELLPEEGQRRWADSSQHDAIVREAVEAAGLSHLTLA</sequence>
<evidence type="ECO:0000313" key="11">
    <source>
        <dbReference type="EMBL" id="MEK8088401.1"/>
    </source>
</evidence>
<proteinExistence type="inferred from homology"/>
<comment type="cofactor">
    <cofactor evidence="2">
        <name>[4Fe-4S] cluster</name>
        <dbReference type="ChEBI" id="CHEBI:49883"/>
    </cofactor>
</comment>
<dbReference type="PANTHER" id="PTHR30538">
    <property type="entry name" value="LYSINE 2,3-AMINOMUTASE-RELATED"/>
    <property type="match status" value="1"/>
</dbReference>
<dbReference type="SUPFAM" id="SSF102114">
    <property type="entry name" value="Radical SAM enzymes"/>
    <property type="match status" value="1"/>
</dbReference>
<dbReference type="EMBL" id="JBBPCO010000001">
    <property type="protein sequence ID" value="MEK8088401.1"/>
    <property type="molecule type" value="Genomic_DNA"/>
</dbReference>
<gene>
    <name evidence="11" type="ORF">WOB96_01360</name>
</gene>
<dbReference type="PROSITE" id="PS51918">
    <property type="entry name" value="RADICAL_SAM"/>
    <property type="match status" value="1"/>
</dbReference>
<dbReference type="NCBIfam" id="TIGR00238">
    <property type="entry name" value="KamA family radical SAM protein"/>
    <property type="match status" value="1"/>
</dbReference>
<evidence type="ECO:0000313" key="12">
    <source>
        <dbReference type="Proteomes" id="UP001446205"/>
    </source>
</evidence>
<keyword evidence="6" id="KW-0479">Metal-binding</keyword>
<evidence type="ECO:0000256" key="7">
    <source>
        <dbReference type="ARBA" id="ARBA00022898"/>
    </source>
</evidence>
<dbReference type="SFLD" id="SFLDS00029">
    <property type="entry name" value="Radical_SAM"/>
    <property type="match status" value="1"/>
</dbReference>
<evidence type="ECO:0000259" key="10">
    <source>
        <dbReference type="PROSITE" id="PS51918"/>
    </source>
</evidence>
<dbReference type="RefSeq" id="WP_341369465.1">
    <property type="nucleotide sequence ID" value="NZ_JBBPCO010000001.1"/>
</dbReference>
<keyword evidence="12" id="KW-1185">Reference proteome</keyword>